<name>J0LGQ7_AURST</name>
<organism evidence="2 3">
    <name type="scientific">Auricularia subglabra (strain TFB-10046 / SS5)</name>
    <name type="common">White-rot fungus</name>
    <name type="synonym">Auricularia delicata (strain TFB10046)</name>
    <dbReference type="NCBI Taxonomy" id="717982"/>
    <lineage>
        <taxon>Eukaryota</taxon>
        <taxon>Fungi</taxon>
        <taxon>Dikarya</taxon>
        <taxon>Basidiomycota</taxon>
        <taxon>Agaricomycotina</taxon>
        <taxon>Agaricomycetes</taxon>
        <taxon>Auriculariales</taxon>
        <taxon>Auriculariaceae</taxon>
        <taxon>Auricularia</taxon>
    </lineage>
</organism>
<protein>
    <submittedName>
        <fullName evidence="2">Uncharacterized protein</fullName>
    </submittedName>
</protein>
<accession>J0LGQ7</accession>
<feature type="signal peptide" evidence="1">
    <location>
        <begin position="1"/>
        <end position="19"/>
    </location>
</feature>
<proteinExistence type="predicted"/>
<dbReference type="KEGG" id="adl:AURDEDRAFT_174024"/>
<dbReference type="EMBL" id="JH687850">
    <property type="protein sequence ID" value="EJD36953.1"/>
    <property type="molecule type" value="Genomic_DNA"/>
</dbReference>
<dbReference type="InParanoid" id="J0LGQ7"/>
<feature type="chain" id="PRO_5003735767" evidence="1">
    <location>
        <begin position="20"/>
        <end position="79"/>
    </location>
</feature>
<dbReference type="Proteomes" id="UP000006514">
    <property type="component" value="Unassembled WGS sequence"/>
</dbReference>
<sequence>MLPPKSLLVLSAFYGLATAATSLPDPCTVKAWVRADDLSPNAVSHGELKVKLIQPCANTIKSIALRLRLDEYAEESTAS</sequence>
<dbReference type="OrthoDB" id="2917497at2759"/>
<gene>
    <name evidence="2" type="ORF">AURDEDRAFT_174024</name>
</gene>
<evidence type="ECO:0000313" key="3">
    <source>
        <dbReference type="Proteomes" id="UP000006514"/>
    </source>
</evidence>
<reference evidence="3" key="1">
    <citation type="journal article" date="2012" name="Science">
        <title>The Paleozoic origin of enzymatic lignin decomposition reconstructed from 31 fungal genomes.</title>
        <authorList>
            <person name="Floudas D."/>
            <person name="Binder M."/>
            <person name="Riley R."/>
            <person name="Barry K."/>
            <person name="Blanchette R.A."/>
            <person name="Henrissat B."/>
            <person name="Martinez A.T."/>
            <person name="Otillar R."/>
            <person name="Spatafora J.W."/>
            <person name="Yadav J.S."/>
            <person name="Aerts A."/>
            <person name="Benoit I."/>
            <person name="Boyd A."/>
            <person name="Carlson A."/>
            <person name="Copeland A."/>
            <person name="Coutinho P.M."/>
            <person name="de Vries R.P."/>
            <person name="Ferreira P."/>
            <person name="Findley K."/>
            <person name="Foster B."/>
            <person name="Gaskell J."/>
            <person name="Glotzer D."/>
            <person name="Gorecki P."/>
            <person name="Heitman J."/>
            <person name="Hesse C."/>
            <person name="Hori C."/>
            <person name="Igarashi K."/>
            <person name="Jurgens J.A."/>
            <person name="Kallen N."/>
            <person name="Kersten P."/>
            <person name="Kohler A."/>
            <person name="Kuees U."/>
            <person name="Kumar T.K.A."/>
            <person name="Kuo A."/>
            <person name="LaButti K."/>
            <person name="Larrondo L.F."/>
            <person name="Lindquist E."/>
            <person name="Ling A."/>
            <person name="Lombard V."/>
            <person name="Lucas S."/>
            <person name="Lundell T."/>
            <person name="Martin R."/>
            <person name="McLaughlin D.J."/>
            <person name="Morgenstern I."/>
            <person name="Morin E."/>
            <person name="Murat C."/>
            <person name="Nagy L.G."/>
            <person name="Nolan M."/>
            <person name="Ohm R.A."/>
            <person name="Patyshakuliyeva A."/>
            <person name="Rokas A."/>
            <person name="Ruiz-Duenas F.J."/>
            <person name="Sabat G."/>
            <person name="Salamov A."/>
            <person name="Samejima M."/>
            <person name="Schmutz J."/>
            <person name="Slot J.C."/>
            <person name="St John F."/>
            <person name="Stenlid J."/>
            <person name="Sun H."/>
            <person name="Sun S."/>
            <person name="Syed K."/>
            <person name="Tsang A."/>
            <person name="Wiebenga A."/>
            <person name="Young D."/>
            <person name="Pisabarro A."/>
            <person name="Eastwood D.C."/>
            <person name="Martin F."/>
            <person name="Cullen D."/>
            <person name="Grigoriev I.V."/>
            <person name="Hibbett D.S."/>
        </authorList>
    </citation>
    <scope>NUCLEOTIDE SEQUENCE [LARGE SCALE GENOMIC DNA]</scope>
    <source>
        <strain evidence="3">TFB10046</strain>
    </source>
</reference>
<keyword evidence="3" id="KW-1185">Reference proteome</keyword>
<dbReference type="AlphaFoldDB" id="J0LGQ7"/>
<evidence type="ECO:0000313" key="2">
    <source>
        <dbReference type="EMBL" id="EJD36953.1"/>
    </source>
</evidence>
<keyword evidence="1" id="KW-0732">Signal</keyword>
<evidence type="ECO:0000256" key="1">
    <source>
        <dbReference type="SAM" id="SignalP"/>
    </source>
</evidence>